<accession>A0ABZ2HI53</accession>
<keyword evidence="7" id="KW-1185">Reference proteome</keyword>
<feature type="DNA-binding region" description="H-T-H motif" evidence="4">
    <location>
        <begin position="28"/>
        <end position="47"/>
    </location>
</feature>
<proteinExistence type="predicted"/>
<dbReference type="EMBL" id="CP146069">
    <property type="protein sequence ID" value="WWR47750.1"/>
    <property type="molecule type" value="Genomic_DNA"/>
</dbReference>
<evidence type="ECO:0000256" key="2">
    <source>
        <dbReference type="ARBA" id="ARBA00023125"/>
    </source>
</evidence>
<evidence type="ECO:0000313" key="7">
    <source>
        <dbReference type="Proteomes" id="UP001364156"/>
    </source>
</evidence>
<evidence type="ECO:0000256" key="1">
    <source>
        <dbReference type="ARBA" id="ARBA00023015"/>
    </source>
</evidence>
<evidence type="ECO:0000259" key="5">
    <source>
        <dbReference type="PROSITE" id="PS50977"/>
    </source>
</evidence>
<name>A0ABZ2HI53_9RHOB</name>
<sequence length="208" mass="22938">MSEKPNTKTQILDVAEKAVLEKGFEATSIEEIVAAVGISRSGFFYHFKDKNALARALLERYIGAENALFDDVFGRARELNDDPLHAMLIGLKLLAEVLADLPNGHPGCVIAAAAYQDRLFDRGVRELNREAILAWRARFRAMFEEIAERYPPAEPVDLDALGDMVSGVAEGAIVLQKVLGERETLAAQILQLRTYVKLLFTQRPAGAA</sequence>
<dbReference type="Gene3D" id="1.10.357.10">
    <property type="entry name" value="Tetracycline Repressor, domain 2"/>
    <property type="match status" value="1"/>
</dbReference>
<dbReference type="RefSeq" id="WP_338550585.1">
    <property type="nucleotide sequence ID" value="NZ_CP146069.1"/>
</dbReference>
<gene>
    <name evidence="6" type="ORF">RZ517_06145</name>
</gene>
<protein>
    <submittedName>
        <fullName evidence="6">TetR/AcrR family transcriptional regulator</fullName>
    </submittedName>
</protein>
<dbReference type="Proteomes" id="UP001364156">
    <property type="component" value="Chromosome"/>
</dbReference>
<dbReference type="PANTHER" id="PTHR47506:SF6">
    <property type="entry name" value="HTH-TYPE TRANSCRIPTIONAL REPRESSOR NEMR"/>
    <property type="match status" value="1"/>
</dbReference>
<dbReference type="InterPro" id="IPR009057">
    <property type="entry name" value="Homeodomain-like_sf"/>
</dbReference>
<dbReference type="SUPFAM" id="SSF46689">
    <property type="entry name" value="Homeodomain-like"/>
    <property type="match status" value="1"/>
</dbReference>
<evidence type="ECO:0000256" key="4">
    <source>
        <dbReference type="PROSITE-ProRule" id="PRU00335"/>
    </source>
</evidence>
<dbReference type="SUPFAM" id="SSF48498">
    <property type="entry name" value="Tetracyclin repressor-like, C-terminal domain"/>
    <property type="match status" value="1"/>
</dbReference>
<keyword evidence="3" id="KW-0804">Transcription</keyword>
<dbReference type="PROSITE" id="PS50977">
    <property type="entry name" value="HTH_TETR_2"/>
    <property type="match status" value="1"/>
</dbReference>
<evidence type="ECO:0000256" key="3">
    <source>
        <dbReference type="ARBA" id="ARBA00023163"/>
    </source>
</evidence>
<dbReference type="InterPro" id="IPR036271">
    <property type="entry name" value="Tet_transcr_reg_TetR-rel_C_sf"/>
</dbReference>
<feature type="domain" description="HTH tetR-type" evidence="5">
    <location>
        <begin position="5"/>
        <end position="65"/>
    </location>
</feature>
<dbReference type="PANTHER" id="PTHR47506">
    <property type="entry name" value="TRANSCRIPTIONAL REGULATORY PROTEIN"/>
    <property type="match status" value="1"/>
</dbReference>
<reference evidence="6 7" key="1">
    <citation type="submission" date="2023-10" db="EMBL/GenBank/DDBJ databases">
        <title>Roseovarius strain S88 nov., isolated from a marine algae.</title>
        <authorList>
            <person name="Lee M.W."/>
            <person name="Lee J.K."/>
            <person name="Kim J.M."/>
            <person name="Choi D.G."/>
            <person name="Baek J.H."/>
            <person name="Bayburt H."/>
            <person name="Jung J.J."/>
            <person name="Han D.M."/>
            <person name="Jeon C.O."/>
        </authorList>
    </citation>
    <scope>NUCLEOTIDE SEQUENCE [LARGE SCALE GENOMIC DNA]</scope>
    <source>
        <strain evidence="6 7">S88</strain>
    </source>
</reference>
<dbReference type="PRINTS" id="PR00455">
    <property type="entry name" value="HTHTETR"/>
</dbReference>
<organism evidence="6 7">
    <name type="scientific">Roseovarius phycicola</name>
    <dbReference type="NCBI Taxonomy" id="3080976"/>
    <lineage>
        <taxon>Bacteria</taxon>
        <taxon>Pseudomonadati</taxon>
        <taxon>Pseudomonadota</taxon>
        <taxon>Alphaproteobacteria</taxon>
        <taxon>Rhodobacterales</taxon>
        <taxon>Roseobacteraceae</taxon>
        <taxon>Roseovarius</taxon>
    </lineage>
</organism>
<dbReference type="InterPro" id="IPR001647">
    <property type="entry name" value="HTH_TetR"/>
</dbReference>
<dbReference type="Pfam" id="PF00440">
    <property type="entry name" value="TetR_N"/>
    <property type="match status" value="1"/>
</dbReference>
<keyword evidence="1" id="KW-0805">Transcription regulation</keyword>
<keyword evidence="2 4" id="KW-0238">DNA-binding</keyword>
<evidence type="ECO:0000313" key="6">
    <source>
        <dbReference type="EMBL" id="WWR47750.1"/>
    </source>
</evidence>